<dbReference type="HAMAP" id="MF_01576">
    <property type="entry name" value="THF_DHG_CYH"/>
    <property type="match status" value="1"/>
</dbReference>
<evidence type="ECO:0000259" key="13">
    <source>
        <dbReference type="Pfam" id="PF00763"/>
    </source>
</evidence>
<dbReference type="PRINTS" id="PR00085">
    <property type="entry name" value="THFDHDRGNASE"/>
</dbReference>
<keyword evidence="8 12" id="KW-0560">Oxidoreductase</keyword>
<gene>
    <name evidence="12 15" type="primary">folD</name>
    <name evidence="15" type="ORF">MCFN_01630</name>
</gene>
<dbReference type="PANTHER" id="PTHR48099:SF5">
    <property type="entry name" value="C-1-TETRAHYDROFOLATE SYNTHASE, CYTOPLASMIC"/>
    <property type="match status" value="1"/>
</dbReference>
<feature type="binding site" evidence="12">
    <location>
        <begin position="166"/>
        <end position="168"/>
    </location>
    <ligand>
        <name>NADP(+)</name>
        <dbReference type="ChEBI" id="CHEBI:58349"/>
    </ligand>
</feature>
<keyword evidence="7 12" id="KW-0521">NADP</keyword>
<dbReference type="InterPro" id="IPR020631">
    <property type="entry name" value="THF_DH/CycHdrlase_NAD-bd_dom"/>
</dbReference>
<evidence type="ECO:0000256" key="5">
    <source>
        <dbReference type="ARBA" id="ARBA00022755"/>
    </source>
</evidence>
<evidence type="ECO:0000256" key="2">
    <source>
        <dbReference type="ARBA" id="ARBA00011738"/>
    </source>
</evidence>
<evidence type="ECO:0000256" key="3">
    <source>
        <dbReference type="ARBA" id="ARBA00022563"/>
    </source>
</evidence>
<dbReference type="InterPro" id="IPR000672">
    <property type="entry name" value="THF_DH/CycHdrlase"/>
</dbReference>
<dbReference type="Gene3D" id="3.40.50.720">
    <property type="entry name" value="NAD(P)-binding Rossmann-like Domain"/>
    <property type="match status" value="1"/>
</dbReference>
<dbReference type="InterPro" id="IPR046346">
    <property type="entry name" value="Aminoacid_DH-like_N_sf"/>
</dbReference>
<dbReference type="GO" id="GO:0004488">
    <property type="term" value="F:methylenetetrahydrofolate dehydrogenase (NADP+) activity"/>
    <property type="evidence" value="ECO:0007669"/>
    <property type="project" value="UniProtKB-UniRule"/>
</dbReference>
<comment type="subunit">
    <text evidence="2 12">Homodimer.</text>
</comment>
<dbReference type="SUPFAM" id="SSF51735">
    <property type="entry name" value="NAD(P)-binding Rossmann-fold domains"/>
    <property type="match status" value="1"/>
</dbReference>
<comment type="catalytic activity">
    <reaction evidence="12">
        <text>(6R)-5,10-methylene-5,6,7,8-tetrahydrofolate + NADP(+) = (6R)-5,10-methenyltetrahydrofolate + NADPH</text>
        <dbReference type="Rhea" id="RHEA:22812"/>
        <dbReference type="ChEBI" id="CHEBI:15636"/>
        <dbReference type="ChEBI" id="CHEBI:57455"/>
        <dbReference type="ChEBI" id="CHEBI:57783"/>
        <dbReference type="ChEBI" id="CHEBI:58349"/>
        <dbReference type="EC" id="1.5.1.5"/>
    </reaction>
</comment>
<dbReference type="EMBL" id="CP007521">
    <property type="protein sequence ID" value="AIA29470.1"/>
    <property type="molecule type" value="Genomic_DNA"/>
</dbReference>
<dbReference type="KEGG" id="mcr:MCFN_01630"/>
<evidence type="ECO:0000256" key="8">
    <source>
        <dbReference type="ARBA" id="ARBA00023002"/>
    </source>
</evidence>
<comment type="pathway">
    <text evidence="1 12">One-carbon metabolism; tetrahydrofolate interconversion.</text>
</comment>
<protein>
    <recommendedName>
        <fullName evidence="12">Bifunctional protein FolD</fullName>
    </recommendedName>
    <domain>
        <recommendedName>
            <fullName evidence="12">Methylenetetrahydrofolate dehydrogenase</fullName>
            <ecNumber evidence="12">1.5.1.5</ecNumber>
        </recommendedName>
    </domain>
    <domain>
        <recommendedName>
            <fullName evidence="12">Methenyltetrahydrofolate cyclohydrolase</fullName>
            <ecNumber evidence="12">3.5.4.9</ecNumber>
        </recommendedName>
    </domain>
</protein>
<dbReference type="Proteomes" id="UP000027088">
    <property type="component" value="Chromosome"/>
</dbReference>
<keyword evidence="4 12" id="KW-0028">Amino-acid biosynthesis</keyword>
<evidence type="ECO:0000313" key="16">
    <source>
        <dbReference type="Proteomes" id="UP000027088"/>
    </source>
</evidence>
<keyword evidence="3 12" id="KW-0554">One-carbon metabolism</keyword>
<evidence type="ECO:0000259" key="14">
    <source>
        <dbReference type="Pfam" id="PF02882"/>
    </source>
</evidence>
<dbReference type="Pfam" id="PF00763">
    <property type="entry name" value="THF_DHG_CYH"/>
    <property type="match status" value="1"/>
</dbReference>
<dbReference type="GO" id="GO:0009086">
    <property type="term" value="P:methionine biosynthetic process"/>
    <property type="evidence" value="ECO:0007669"/>
    <property type="project" value="UniProtKB-KW"/>
</dbReference>
<evidence type="ECO:0000256" key="9">
    <source>
        <dbReference type="ARBA" id="ARBA00023102"/>
    </source>
</evidence>
<accession>A0A059XQZ1</accession>
<dbReference type="GO" id="GO:0000105">
    <property type="term" value="P:L-histidine biosynthetic process"/>
    <property type="evidence" value="ECO:0007669"/>
    <property type="project" value="UniProtKB-KW"/>
</dbReference>
<keyword evidence="9 12" id="KW-0368">Histidine biosynthesis</keyword>
<dbReference type="SUPFAM" id="SSF53223">
    <property type="entry name" value="Aminoacid dehydrogenase-like, N-terminal domain"/>
    <property type="match status" value="1"/>
</dbReference>
<evidence type="ECO:0000256" key="12">
    <source>
        <dbReference type="HAMAP-Rule" id="MF_01576"/>
    </source>
</evidence>
<name>A0A059XQZ1_9BACT</name>
<feature type="domain" description="Tetrahydrofolate dehydrogenase/cyclohydrolase NAD(P)-binding" evidence="14">
    <location>
        <begin position="140"/>
        <end position="284"/>
    </location>
</feature>
<comment type="function">
    <text evidence="12">Catalyzes the oxidation of 5,10-methylenetetrahydrofolate to 5,10-methenyltetrahydrofolate and then the hydrolysis of 5,10-methenyltetrahydrofolate to 10-formyltetrahydrofolate.</text>
</comment>
<dbReference type="PANTHER" id="PTHR48099">
    <property type="entry name" value="C-1-TETRAHYDROFOLATE SYNTHASE, CYTOPLASMIC-RELATED"/>
    <property type="match status" value="1"/>
</dbReference>
<keyword evidence="10 12" id="KW-0486">Methionine biosynthesis</keyword>
<evidence type="ECO:0000256" key="10">
    <source>
        <dbReference type="ARBA" id="ARBA00023167"/>
    </source>
</evidence>
<proteinExistence type="inferred from homology"/>
<feature type="domain" description="Tetrahydrofolate dehydrogenase/cyclohydrolase catalytic" evidence="13">
    <location>
        <begin position="4"/>
        <end position="119"/>
    </location>
</feature>
<dbReference type="AlphaFoldDB" id="A0A059XQZ1"/>
<evidence type="ECO:0000256" key="4">
    <source>
        <dbReference type="ARBA" id="ARBA00022605"/>
    </source>
</evidence>
<evidence type="ECO:0000313" key="15">
    <source>
        <dbReference type="EMBL" id="AIA29470.1"/>
    </source>
</evidence>
<dbReference type="GO" id="GO:0005829">
    <property type="term" value="C:cytosol"/>
    <property type="evidence" value="ECO:0007669"/>
    <property type="project" value="TreeGrafter"/>
</dbReference>
<dbReference type="GO" id="GO:0004477">
    <property type="term" value="F:methenyltetrahydrofolate cyclohydrolase activity"/>
    <property type="evidence" value="ECO:0007669"/>
    <property type="project" value="UniProtKB-UniRule"/>
</dbReference>
<evidence type="ECO:0000256" key="7">
    <source>
        <dbReference type="ARBA" id="ARBA00022857"/>
    </source>
</evidence>
<comment type="caution">
    <text evidence="12">Lacks conserved residue(s) required for the propagation of feature annotation.</text>
</comment>
<organism evidence="15 16">
    <name type="scientific">Mycoplasmopsis californica</name>
    <dbReference type="NCBI Taxonomy" id="2113"/>
    <lineage>
        <taxon>Bacteria</taxon>
        <taxon>Bacillati</taxon>
        <taxon>Mycoplasmatota</taxon>
        <taxon>Mycoplasmoidales</taxon>
        <taxon>Metamycoplasmataceae</taxon>
        <taxon>Mycoplasmopsis</taxon>
    </lineage>
</organism>
<dbReference type="FunFam" id="3.40.50.10860:FF:000005">
    <property type="entry name" value="C-1-tetrahydrofolate synthase, cytoplasmic, putative"/>
    <property type="match status" value="1"/>
</dbReference>
<evidence type="ECO:0000256" key="1">
    <source>
        <dbReference type="ARBA" id="ARBA00004777"/>
    </source>
</evidence>
<comment type="similarity">
    <text evidence="12">Belongs to the tetrahydrofolate dehydrogenase/cyclohydrolase family.</text>
</comment>
<dbReference type="GO" id="GO:0006164">
    <property type="term" value="P:purine nucleotide biosynthetic process"/>
    <property type="evidence" value="ECO:0007669"/>
    <property type="project" value="UniProtKB-KW"/>
</dbReference>
<dbReference type="EC" id="1.5.1.5" evidence="12"/>
<dbReference type="eggNOG" id="COG0190">
    <property type="taxonomic scope" value="Bacteria"/>
</dbReference>
<dbReference type="UniPathway" id="UPA00193"/>
<reference evidence="15 16" key="1">
    <citation type="journal article" date="2014" name="Genome Announc.">
        <title>Complete Genome Sequence of the Bovine Mastitis Pathogen Mycoplasma californicum Strain ST-6T (ATCC 33461T).</title>
        <authorList>
            <person name="Calcutt M.J."/>
            <person name="Foecking M.F."/>
            <person name="Fox L.K."/>
        </authorList>
    </citation>
    <scope>NUCLEOTIDE SEQUENCE [LARGE SCALE GENOMIC DNA]</scope>
    <source>
        <strain evidence="15 16">ST-6</strain>
    </source>
</reference>
<keyword evidence="6 12" id="KW-0378">Hydrolase</keyword>
<keyword evidence="11 12" id="KW-0511">Multifunctional enzyme</keyword>
<dbReference type="CDD" id="cd01080">
    <property type="entry name" value="NAD_bind_m-THF_DH_Cyclohyd"/>
    <property type="match status" value="1"/>
</dbReference>
<dbReference type="Gene3D" id="3.40.50.10860">
    <property type="entry name" value="Leucine Dehydrogenase, chain A, domain 1"/>
    <property type="match status" value="1"/>
</dbReference>
<keyword evidence="16" id="KW-1185">Reference proteome</keyword>
<dbReference type="Pfam" id="PF02882">
    <property type="entry name" value="THF_DHG_CYH_C"/>
    <property type="match status" value="1"/>
</dbReference>
<evidence type="ECO:0000256" key="6">
    <source>
        <dbReference type="ARBA" id="ARBA00022801"/>
    </source>
</evidence>
<dbReference type="GO" id="GO:0035999">
    <property type="term" value="P:tetrahydrofolate interconversion"/>
    <property type="evidence" value="ECO:0007669"/>
    <property type="project" value="UniProtKB-UniRule"/>
</dbReference>
<dbReference type="RefSeq" id="WP_038561581.1">
    <property type="nucleotide sequence ID" value="NZ_CP007521.1"/>
</dbReference>
<dbReference type="InterPro" id="IPR020630">
    <property type="entry name" value="THF_DH/CycHdrlase_cat_dom"/>
</dbReference>
<comment type="catalytic activity">
    <reaction evidence="12">
        <text>(6R)-5,10-methenyltetrahydrofolate + H2O = (6R)-10-formyltetrahydrofolate + H(+)</text>
        <dbReference type="Rhea" id="RHEA:23700"/>
        <dbReference type="ChEBI" id="CHEBI:15377"/>
        <dbReference type="ChEBI" id="CHEBI:15378"/>
        <dbReference type="ChEBI" id="CHEBI:57455"/>
        <dbReference type="ChEBI" id="CHEBI:195366"/>
        <dbReference type="EC" id="3.5.4.9"/>
    </reaction>
</comment>
<dbReference type="InterPro" id="IPR036291">
    <property type="entry name" value="NAD(P)-bd_dom_sf"/>
</dbReference>
<sequence length="287" mass="31603">MKILDGKVVANKLTLELKNEFAAVTKELGRKPILAIVFVGNNPASEKYIAKKIAKADELGVETQVYSFPEKIRYKQLLKKMDEINEIADGIIVQLPLPESINTYTQPILDAVRFEKDVDGLSSRNSFNFYNKTKDFYFTPATAQAIMELLDYYNIDFDGKRVAVIGRSLLVGKPTANLLKTRNVGQVSTHNRESGIKGVENADILVVAAGVPHLINKKNIKEDAVVVDVGSTLVEEDGTKCLRGDVDYTDLENHISALAPSPGGVGPLTVVCLFRNLLRAVKNNNDL</sequence>
<keyword evidence="5 12" id="KW-0658">Purine biosynthesis</keyword>
<dbReference type="EC" id="3.5.4.9" evidence="12"/>
<evidence type="ECO:0000256" key="11">
    <source>
        <dbReference type="ARBA" id="ARBA00023268"/>
    </source>
</evidence>